<dbReference type="PROSITE" id="PS51194">
    <property type="entry name" value="HELICASE_CTER"/>
    <property type="match status" value="1"/>
</dbReference>
<feature type="domain" description="Helicase ATP-binding" evidence="5">
    <location>
        <begin position="220"/>
        <end position="386"/>
    </location>
</feature>
<organism evidence="7 8">
    <name type="scientific">Discina gigas</name>
    <dbReference type="NCBI Taxonomy" id="1032678"/>
    <lineage>
        <taxon>Eukaryota</taxon>
        <taxon>Fungi</taxon>
        <taxon>Dikarya</taxon>
        <taxon>Ascomycota</taxon>
        <taxon>Pezizomycotina</taxon>
        <taxon>Pezizomycetes</taxon>
        <taxon>Pezizales</taxon>
        <taxon>Discinaceae</taxon>
        <taxon>Discina</taxon>
    </lineage>
</organism>
<evidence type="ECO:0000256" key="4">
    <source>
        <dbReference type="SAM" id="MobiDB-lite"/>
    </source>
</evidence>
<keyword evidence="2" id="KW-0378">Hydrolase</keyword>
<evidence type="ECO:0000256" key="1">
    <source>
        <dbReference type="ARBA" id="ARBA00022741"/>
    </source>
</evidence>
<dbReference type="Gene3D" id="3.40.50.300">
    <property type="entry name" value="P-loop containing nucleotide triphosphate hydrolases"/>
    <property type="match status" value="1"/>
</dbReference>
<dbReference type="PROSITE" id="PS51192">
    <property type="entry name" value="HELICASE_ATP_BIND_1"/>
    <property type="match status" value="1"/>
</dbReference>
<keyword evidence="8" id="KW-1185">Reference proteome</keyword>
<evidence type="ECO:0000259" key="5">
    <source>
        <dbReference type="PROSITE" id="PS51192"/>
    </source>
</evidence>
<keyword evidence="3" id="KW-0067">ATP-binding</keyword>
<proteinExistence type="predicted"/>
<comment type="caution">
    <text evidence="7">The sequence shown here is derived from an EMBL/GenBank/DDBJ whole genome shotgun (WGS) entry which is preliminary data.</text>
</comment>
<feature type="domain" description="Helicase C-terminal" evidence="6">
    <location>
        <begin position="606"/>
        <end position="767"/>
    </location>
</feature>
<protein>
    <submittedName>
        <fullName evidence="7">ATPase</fullName>
    </submittedName>
</protein>
<evidence type="ECO:0000313" key="7">
    <source>
        <dbReference type="EMBL" id="KAL0637237.1"/>
    </source>
</evidence>
<feature type="compositionally biased region" description="Low complexity" evidence="4">
    <location>
        <begin position="13"/>
        <end position="33"/>
    </location>
</feature>
<dbReference type="InterPro" id="IPR000330">
    <property type="entry name" value="SNF2_N"/>
</dbReference>
<dbReference type="Pfam" id="PF00176">
    <property type="entry name" value="SNF2-rel_dom"/>
    <property type="match status" value="1"/>
</dbReference>
<dbReference type="Gene3D" id="3.40.50.10810">
    <property type="entry name" value="Tandem AAA-ATPase domain"/>
    <property type="match status" value="1"/>
</dbReference>
<evidence type="ECO:0000256" key="2">
    <source>
        <dbReference type="ARBA" id="ARBA00022801"/>
    </source>
</evidence>
<evidence type="ECO:0000313" key="8">
    <source>
        <dbReference type="Proteomes" id="UP001447188"/>
    </source>
</evidence>
<dbReference type="SMART" id="SM00487">
    <property type="entry name" value="DEXDc"/>
    <property type="match status" value="1"/>
</dbReference>
<dbReference type="Proteomes" id="UP001447188">
    <property type="component" value="Unassembled WGS sequence"/>
</dbReference>
<evidence type="ECO:0000259" key="6">
    <source>
        <dbReference type="PROSITE" id="PS51194"/>
    </source>
</evidence>
<keyword evidence="1" id="KW-0547">Nucleotide-binding</keyword>
<dbReference type="InterPro" id="IPR001650">
    <property type="entry name" value="Helicase_C-like"/>
</dbReference>
<name>A0ABR3GMT6_9PEZI</name>
<accession>A0ABR3GMT6</accession>
<dbReference type="SMART" id="SM00490">
    <property type="entry name" value="HELICc"/>
    <property type="match status" value="1"/>
</dbReference>
<feature type="region of interest" description="Disordered" evidence="4">
    <location>
        <begin position="1"/>
        <end position="55"/>
    </location>
</feature>
<dbReference type="InterPro" id="IPR049730">
    <property type="entry name" value="SNF2/RAD54-like_C"/>
</dbReference>
<reference evidence="7 8" key="1">
    <citation type="submission" date="2024-02" db="EMBL/GenBank/DDBJ databases">
        <title>Discinaceae phylogenomics.</title>
        <authorList>
            <person name="Dirks A.C."/>
            <person name="James T.Y."/>
        </authorList>
    </citation>
    <scope>NUCLEOTIDE SEQUENCE [LARGE SCALE GENOMIC DNA]</scope>
    <source>
        <strain evidence="7 8">ACD0624</strain>
    </source>
</reference>
<dbReference type="InterPro" id="IPR027417">
    <property type="entry name" value="P-loop_NTPase"/>
</dbReference>
<evidence type="ECO:0000256" key="3">
    <source>
        <dbReference type="ARBA" id="ARBA00022840"/>
    </source>
</evidence>
<dbReference type="PANTHER" id="PTHR10799">
    <property type="entry name" value="SNF2/RAD54 HELICASE FAMILY"/>
    <property type="match status" value="1"/>
</dbReference>
<dbReference type="InterPro" id="IPR014001">
    <property type="entry name" value="Helicase_ATP-bd"/>
</dbReference>
<sequence length="838" mass="94502">MSETTASVAATLSAESSGANSPSASTPATSATSEDIDAMVAEGAKMGPLDDPSAVPVDKMRARLEFLIKQSSVYASIIGEKMIKQQQSMREKAEEEDRKQTKAQTEDKSIKETKAKPGPARKSSRNAATIPVKVEVASAKDTKKKRSGPVKKPMKGTVMSDYFNRDELKNSGTTAEALANVAGEDTKLGLQKDLRSARQPKLITGGIMKDYQLQGLDWLVSLYENGLNGILADEMGLGKTLQTISLIAFLREKGMTGPFLVVAPVSTLSNWVDEIERFAPGMPALLYHGNPTEREHMRKTRMKKVDFDFPIICTSYELIMNDRKYLQRFSWKFIIIDEGHRIKNLNCKLIRELKSYTSANRLLLTGTPLQNNLSELWSLLNFLLPDIFDDLDSFQNWFDFSALQEKEGHHAWLEEQKKTNLVGSLHAILKPFLLRRMKTDVETTLPPKREYVLYAPLTQEQKDLYGKLLKHEGRGWLIDKLVGDDIGKKRKMLEDDAETRKVKKVKNTTRGRGVRGNKKINSYKELEDDEFFDKLEEESSEEEIEVLGEYQKKLLQATKEAGGKKLQNLVMQLRQACNSPHLFYWPWADGVDPDSSIITKSGKMMLLERLVPVLFERGHKVLIFSQFSKMLDIIEDWASVLRGWQVCRIDGGVSQVDRREQIRRFNKDEGWNLFLLSTRAGGLGINLTAADTVILFDSDWNPQQDLQAQDRAHRIGQKNPVIVYRFATTATIEQTLLEKADGKRRLERLVIQKGKFKSVSAPVASTGDEHDELSSILLREDFEKVNVVQAGQQVLSDAELETLLDRSKEAYDRAEKGSTSTSGAFRVLETQPGEIKEE</sequence>
<feature type="region of interest" description="Disordered" evidence="4">
    <location>
        <begin position="86"/>
        <end position="157"/>
    </location>
</feature>
<feature type="region of interest" description="Disordered" evidence="4">
    <location>
        <begin position="811"/>
        <end position="838"/>
    </location>
</feature>
<dbReference type="InterPro" id="IPR038718">
    <property type="entry name" value="SNF2-like_sf"/>
</dbReference>
<gene>
    <name evidence="7" type="primary">IRC5</name>
    <name evidence="7" type="ORF">Q9L58_003721</name>
</gene>
<dbReference type="Pfam" id="PF00271">
    <property type="entry name" value="Helicase_C"/>
    <property type="match status" value="1"/>
</dbReference>
<feature type="compositionally biased region" description="Basic and acidic residues" evidence="4">
    <location>
        <begin position="89"/>
        <end position="115"/>
    </location>
</feature>
<dbReference type="EMBL" id="JBBBZM010000037">
    <property type="protein sequence ID" value="KAL0637237.1"/>
    <property type="molecule type" value="Genomic_DNA"/>
</dbReference>
<dbReference type="CDD" id="cd18793">
    <property type="entry name" value="SF2_C_SNF"/>
    <property type="match status" value="1"/>
</dbReference>
<dbReference type="SUPFAM" id="SSF52540">
    <property type="entry name" value="P-loop containing nucleoside triphosphate hydrolases"/>
    <property type="match status" value="2"/>
</dbReference>
<feature type="compositionally biased region" description="Basic residues" evidence="4">
    <location>
        <begin position="142"/>
        <end position="154"/>
    </location>
</feature>
<feature type="compositionally biased region" description="Polar residues" evidence="4">
    <location>
        <begin position="1"/>
        <end position="10"/>
    </location>
</feature>